<keyword evidence="3" id="KW-0732">Signal</keyword>
<feature type="domain" description="DUF11" evidence="5">
    <location>
        <begin position="2867"/>
        <end position="2973"/>
    </location>
</feature>
<dbReference type="NCBIfam" id="TIGR01451">
    <property type="entry name" value="B_ant_repeat"/>
    <property type="match status" value="5"/>
</dbReference>
<keyword evidence="2" id="KW-0964">Secreted</keyword>
<feature type="domain" description="DUF11" evidence="5">
    <location>
        <begin position="648"/>
        <end position="780"/>
    </location>
</feature>
<evidence type="ECO:0000256" key="2">
    <source>
        <dbReference type="ARBA" id="ARBA00022525"/>
    </source>
</evidence>
<evidence type="ECO:0000256" key="4">
    <source>
        <dbReference type="SAM" id="MobiDB-lite"/>
    </source>
</evidence>
<dbReference type="SUPFAM" id="SSF117074">
    <property type="entry name" value="Hypothetical protein PA1324"/>
    <property type="match status" value="8"/>
</dbReference>
<proteinExistence type="predicted"/>
<name>A0A1T5KBX4_9GAMM</name>
<dbReference type="InterPro" id="IPR051417">
    <property type="entry name" value="SDr/BOS_complex"/>
</dbReference>
<feature type="domain" description="SD-repeat containing protein B" evidence="6">
    <location>
        <begin position="1439"/>
        <end position="1508"/>
    </location>
</feature>
<feature type="domain" description="SD-repeat containing protein B" evidence="6">
    <location>
        <begin position="1926"/>
        <end position="1995"/>
    </location>
</feature>
<dbReference type="Pfam" id="PF01345">
    <property type="entry name" value="DUF11"/>
    <property type="match status" value="8"/>
</dbReference>
<dbReference type="STRING" id="428993.SAMN06296058_1541"/>
<dbReference type="GO" id="GO:0005576">
    <property type="term" value="C:extracellular region"/>
    <property type="evidence" value="ECO:0007669"/>
    <property type="project" value="UniProtKB-SubCell"/>
</dbReference>
<evidence type="ECO:0000256" key="1">
    <source>
        <dbReference type="ARBA" id="ARBA00004613"/>
    </source>
</evidence>
<feature type="domain" description="DUF11" evidence="5">
    <location>
        <begin position="341"/>
        <end position="465"/>
    </location>
</feature>
<protein>
    <submittedName>
        <fullName evidence="7">Conserved repeat domain-containing protein</fullName>
    </submittedName>
</protein>
<feature type="domain" description="SD-repeat containing protein B" evidence="6">
    <location>
        <begin position="2181"/>
        <end position="2287"/>
    </location>
</feature>
<gene>
    <name evidence="7" type="ORF">SAMN06296058_1541</name>
</gene>
<feature type="compositionally biased region" description="Polar residues" evidence="4">
    <location>
        <begin position="3154"/>
        <end position="3166"/>
    </location>
</feature>
<evidence type="ECO:0000259" key="5">
    <source>
        <dbReference type="Pfam" id="PF01345"/>
    </source>
</evidence>
<feature type="domain" description="DUF11" evidence="5">
    <location>
        <begin position="2423"/>
        <end position="2531"/>
    </location>
</feature>
<dbReference type="Pfam" id="PF17210">
    <property type="entry name" value="SdrD_B"/>
    <property type="match status" value="6"/>
</dbReference>
<dbReference type="Gene3D" id="2.60.40.10">
    <property type="entry name" value="Immunoglobulins"/>
    <property type="match status" value="13"/>
</dbReference>
<feature type="domain" description="SD-repeat containing protein B" evidence="6">
    <location>
        <begin position="2054"/>
        <end position="2142"/>
    </location>
</feature>
<dbReference type="InterPro" id="IPR013783">
    <property type="entry name" value="Ig-like_fold"/>
</dbReference>
<dbReference type="InterPro" id="IPR033764">
    <property type="entry name" value="Sdr_B"/>
</dbReference>
<dbReference type="RefSeq" id="WP_079723833.1">
    <property type="nucleotide sequence ID" value="NZ_BMCL01000002.1"/>
</dbReference>
<evidence type="ECO:0000256" key="3">
    <source>
        <dbReference type="ARBA" id="ARBA00022729"/>
    </source>
</evidence>
<evidence type="ECO:0000313" key="7">
    <source>
        <dbReference type="EMBL" id="SKC60965.1"/>
    </source>
</evidence>
<feature type="domain" description="SD-repeat containing protein B" evidence="6">
    <location>
        <begin position="1818"/>
        <end position="1899"/>
    </location>
</feature>
<feature type="compositionally biased region" description="Basic and acidic residues" evidence="4">
    <location>
        <begin position="3131"/>
        <end position="3142"/>
    </location>
</feature>
<dbReference type="PANTHER" id="PTHR23303:SF15">
    <property type="entry name" value="COLOSSIN-A"/>
    <property type="match status" value="1"/>
</dbReference>
<feature type="domain" description="DUF11" evidence="5">
    <location>
        <begin position="1196"/>
        <end position="1298"/>
    </location>
</feature>
<feature type="region of interest" description="Disordered" evidence="4">
    <location>
        <begin position="2532"/>
        <end position="2555"/>
    </location>
</feature>
<evidence type="ECO:0000313" key="8">
    <source>
        <dbReference type="Proteomes" id="UP000190341"/>
    </source>
</evidence>
<dbReference type="InterPro" id="IPR001434">
    <property type="entry name" value="OmcB-like_DUF11"/>
</dbReference>
<feature type="domain" description="SD-repeat containing protein B" evidence="6">
    <location>
        <begin position="2299"/>
        <end position="2384"/>
    </location>
</feature>
<dbReference type="InterPro" id="IPR047589">
    <property type="entry name" value="DUF11_rpt"/>
</dbReference>
<feature type="domain" description="DUF11" evidence="5">
    <location>
        <begin position="504"/>
        <end position="598"/>
    </location>
</feature>
<reference evidence="7 8" key="1">
    <citation type="submission" date="2017-02" db="EMBL/GenBank/DDBJ databases">
        <authorList>
            <person name="Peterson S.W."/>
        </authorList>
    </citation>
    <scope>NUCLEOTIDE SEQUENCE [LARGE SCALE GENOMIC DNA]</scope>
    <source>
        <strain evidence="7 8">P15</strain>
    </source>
</reference>
<accession>A0A1T5KBX4</accession>
<comment type="subcellular location">
    <subcellularLocation>
        <location evidence="1">Secreted</location>
    </subcellularLocation>
</comment>
<dbReference type="PANTHER" id="PTHR23303">
    <property type="entry name" value="CARBOXYPEPTIDASE REGULATORY REGION-CONTAINING"/>
    <property type="match status" value="1"/>
</dbReference>
<dbReference type="Proteomes" id="UP000190341">
    <property type="component" value="Unassembled WGS sequence"/>
</dbReference>
<sequence>MTQQMATAPGAVGAFARAWKTWTAASSRPSVMLSRVPAARSAVARSLLTGVLFAALPLSAFAADLQITDLSDTDYDPTPAGGQIRYSVTIENGAADTVTNAVTIFDLPAGTTAGTLPAYCSADAVVPTRIVCLNGTLVGTQSASGEPVTFTLGVNTTGHAPGTINIRGAVGFANNIPAATTPISSLTSADPFFVGDTNTANNQRGESTTLTTAGDLRLSKTATPDPVVGGAIITYQLTVTNDGPSASSNFNVVDTLPAATSYIAGSFNGGSAWTFARGTMTATHAGTLNVGQSASFTFQARVNAGSGNIVNAAVVNPVGTPDSNADNNDAEVTTPVVPGADLAMSKTVAPAPAISGQPVTFTLTARNLGPSAAQNVSWTDALPAGFVITGGTQPAAWTCSNNAGATERSCTRNSDMLNGAVETFTIEATVPATGANSSGNVSNSATITSSTADANSPTLGTNNNTGTVNFTVLADGADLTPSKTKTPELVAIWDGIGSDAYSLMTSTITVHNQGPRATTGQVQIVDELAAGEEFMSHSSTGAWTCTVNAAYAAPPARQRVTCDLNSGVVAVGGTSPNLVLITRARAAGTLTNQVCTGGTNGSLEPLTGNGVNVDPVDNNDCTGAGTRTTNERTDLRISKRTNAPGDSDNVMSAGEDEVTYTIVINNDGPDATTGVVMNDPIPGYVPGRTRIDWVSVPPGWDCFEGSTVMCSSTTTLLGAGDSVTIAFTVRRALFDSAGLGASTCGGVPINNAFCNTAGVGIDASVPGSVGETNPSNNSASDWLRVDRVANVQTTSKAITSAATGQAGVNTTYVMSYLNEGPSAVPAVRFRDTFYLPANDAGFVLISAIRTGGGTTTCVGAPGPGITTAPAAGGTSYANPTPGTAPITITCTALDMANGQTESLTVVIRPNVNVGNTGRQFTNEADFFLDRNNDGVADSATGSDANGSFNYNVDFSGGDDKRSATLTFGSGSVDLITNKVDTGFTGGIDPLGFDATNLANNAITYRVTVRNDGPSVATNVRISDTLTPRPNRTVRFLGASASTSGFDPAMCTVTGGANPTTGAPLTVDCPMPGAGFGNNIEGVVGALQTSTIYLRYQYESAPGASGDTLDNSATASAAEADTNLENNTADQDTTIRARADLAVSKSAMVIAPDANPGVALPAAVTSVSLRQPFYWVVEGVNNGPGASLSRDRSGTNPLNGTGTVIVDTLPAGLVVTGDITWQKIGPDPGGDEVPNGVGVCARNGVNVTCNLGDMTVTGRVRIIVPARWDAYPTGGTANNTATVSTEQVDPNPNNNTVTVPLAVTRSSLAGVVFQDRDRAGANGGTHQGVGTEPGIGTVQIRLTGTDAYGNAVNLVANTVAAGTYSFTNLSPANAAGYTLTQTQPAAYINGPIDPPTTGPNAPSLGGTYAAGSPNSTYTAIPVGVDQAGVRYNFPEVRRPSLGGYVYVDTNFSNVRDGADTGIAGATVELLNATTGVFITSTTTNGSGAYTFTNLDPLIVYTLREVLPAGNYRNRPTAVNPGLIGTVACTSGCVPGTAVSGDAATTDRISTIDLGSGQDGTVFNFGEDAIAAISGSVYLDRNRNGDFDIADAGTVNSQPNGGLRNVTVTLNGAGADGIFGNGDDPLPVSVQTDANGAYQFTDLVVGQNYLITESQPDGYGNGVENASNAINVTTLPAAGVTGRDFGEVLGSLAGFVYEDFSSTAANNNNGAFNSGENPIAGVTVTLTGTDLLGNPVNVVRQTTGTGAYVFDDLLPPLAATTYTITETQPTGYLDGRHTAGNAATPGGTSTANVIDGIVISAGQQATGYLFGELANAIISGTVYLDRNDNGDQDGTDVGIAGVTVTIQGAGPDGIHGNGDDPAPVVLITDANGGYSYGGAIAGQDYRITETQPTGLANGEENTNNLIELVNLPATGSSDNNFGELASAIAGRVWLDANNNGLIDGTETGIAGVSLSLPAGTLDAVGNPVAAVTTDANGNYRFNDLLGGTYTVTQQTAQPVVGGITTLNGITVAGVIGTVSTGTATGVAVVPSAVSGIVLPGGAASVQNNFGETLGVTLGGRVFFDANNDGAQSGASEAGIVGVTINLSGTDDTGASVTLSTTTNADGEFQFNGLRPGTYTVTEPNQPTGTSNGQTVAGTVAGASSGTATPITTVPSAISTIDLRTPGSASIDNLFGEIPLNSAISGRVWADANNDGVIDTGEQGIANVTVRLSGTDLAGNTITRDVTTQADGSYAFTELPPGTYVITEPDQPTGTLNGITVPGSAGGTATAVTTTPSAISAVVLGVAEEATANNFGEIPSGSISGRVYNDGNNNGVIDSGEGGFANVPVRLTGFNDLGETINVTVNTDSEGRYRFDDLRPGIYGVTETVQPPETLNGITSAGTIDGVSTGIATPVETTPSAINAITLPTGGQSIDNNFGEIGDSPDLVVSKAATPTTFTVNNDARYTVRVRNIGQQPTAGEYVVEDRLPAGITLAATPTGNGWICVGNPGESRFSCRNSTVIAAGATLADTIIAQVRVAASAATGTPVNNAVIVQGGGENPFRTPTTEERSDFEGNTGDLPVCDPAISQNACRLPTAVQLSASVSGTVWYDLGSDYGHLDGGDRRLAGWNVEVVNADGQIVGTASTAADGSYSVADQVPGVPLQIRFRYPNTGVIWGWPVNGETAGSAPAVCDASNAIANGTASSCVSTEGNSTHLAVILAAGANLPQQSLPLNPGGVVYDAITRNPVPGSRVTLSPVGSCPAYAPEQHLLNTSLGGYTIEGTSVSMTVGNEGFYQFLMAPSAPATCRFSIVVVPPAGYGFQSGMIPAETTPLVPAATPGVGQPVQPNATAPTGPVGPATTYYLETDLGSSVATPVHNHIPLDPQIAPGLVITKVGDRKTVEVGDSLVYTITIRQTAGESLATVNVIDRLPRGFTYIDGTARLDGAGIANPRGKPGPVLVFDVGSLAVGAQKTLSYRVRVGVGSQQGDGINRARAHGCSIDGGCVDDSTLTPYTHGGVVSSNPAEYRVIITGGVFTDEGCVLGKIFVDCNVNHVQDSEELGIPGVRMYFEDGTWLISDSEGKYSYCGLPPKSHTLKVDASTLPVGSRLTTSSNRNLGDADSLFIDLKNGELHRADFIEGSCSNPVIEQVKARRTQGEVRAPETERGQPPLRFESKPQRSPQQGTDSAKQQPIVDPRPTTPDADAGQEVQP</sequence>
<dbReference type="OrthoDB" id="28717at2"/>
<feature type="domain" description="DUF11" evidence="5">
    <location>
        <begin position="996"/>
        <end position="1130"/>
    </location>
</feature>
<evidence type="ECO:0000259" key="6">
    <source>
        <dbReference type="Pfam" id="PF17210"/>
    </source>
</evidence>
<dbReference type="EMBL" id="FUZV01000001">
    <property type="protein sequence ID" value="SKC60965.1"/>
    <property type="molecule type" value="Genomic_DNA"/>
</dbReference>
<feature type="region of interest" description="Disordered" evidence="4">
    <location>
        <begin position="3127"/>
        <end position="3187"/>
    </location>
</feature>
<keyword evidence="8" id="KW-1185">Reference proteome</keyword>
<feature type="domain" description="DUF11" evidence="5">
    <location>
        <begin position="215"/>
        <end position="333"/>
    </location>
</feature>
<organism evidence="7 8">
    <name type="scientific">Pseudoxanthomonas indica</name>
    <dbReference type="NCBI Taxonomy" id="428993"/>
    <lineage>
        <taxon>Bacteria</taxon>
        <taxon>Pseudomonadati</taxon>
        <taxon>Pseudomonadota</taxon>
        <taxon>Gammaproteobacteria</taxon>
        <taxon>Lysobacterales</taxon>
        <taxon>Lysobacteraceae</taxon>
        <taxon>Pseudoxanthomonas</taxon>
    </lineage>
</organism>